<keyword evidence="2" id="KW-1185">Reference proteome</keyword>
<accession>A0A562TIC2</accession>
<organism evidence="1 2">
    <name type="scientific">Roseibium hamelinense</name>
    <dbReference type="NCBI Taxonomy" id="150831"/>
    <lineage>
        <taxon>Bacteria</taxon>
        <taxon>Pseudomonadati</taxon>
        <taxon>Pseudomonadota</taxon>
        <taxon>Alphaproteobacteria</taxon>
        <taxon>Hyphomicrobiales</taxon>
        <taxon>Stappiaceae</taxon>
        <taxon>Roseibium</taxon>
    </lineage>
</organism>
<sequence length="58" mass="6914">MNIYTAKCFLVDHGLNYHRDRLPWFSQSLYRLKIEAEPIADTGRLGRPFWDRAPRSPH</sequence>
<comment type="caution">
    <text evidence="1">The sequence shown here is derived from an EMBL/GenBank/DDBJ whole genome shotgun (WGS) entry which is preliminary data.</text>
</comment>
<dbReference type="EMBL" id="VLLF01000001">
    <property type="protein sequence ID" value="TWI93417.1"/>
    <property type="molecule type" value="Genomic_DNA"/>
</dbReference>
<reference evidence="1 2" key="1">
    <citation type="submission" date="2019-07" db="EMBL/GenBank/DDBJ databases">
        <title>Genomic Encyclopedia of Archaeal and Bacterial Type Strains, Phase II (KMG-II): from individual species to whole genera.</title>
        <authorList>
            <person name="Goeker M."/>
        </authorList>
    </citation>
    <scope>NUCLEOTIDE SEQUENCE [LARGE SCALE GENOMIC DNA]</scope>
    <source>
        <strain evidence="1 2">ATCC BAA-252</strain>
    </source>
</reference>
<evidence type="ECO:0000313" key="2">
    <source>
        <dbReference type="Proteomes" id="UP000320593"/>
    </source>
</evidence>
<proteinExistence type="predicted"/>
<dbReference type="AlphaFoldDB" id="A0A562TIC2"/>
<gene>
    <name evidence="1" type="ORF">JM93_00974</name>
</gene>
<evidence type="ECO:0000313" key="1">
    <source>
        <dbReference type="EMBL" id="TWI93417.1"/>
    </source>
</evidence>
<dbReference type="Proteomes" id="UP000320593">
    <property type="component" value="Unassembled WGS sequence"/>
</dbReference>
<protein>
    <submittedName>
        <fullName evidence="1">Uncharacterized protein</fullName>
    </submittedName>
</protein>
<name>A0A562TIC2_9HYPH</name>
<dbReference type="RefSeq" id="WP_155197466.1">
    <property type="nucleotide sequence ID" value="NZ_SMLY01000062.1"/>
</dbReference>